<evidence type="ECO:0000313" key="4">
    <source>
        <dbReference type="EMBL" id="GGT50727.1"/>
    </source>
</evidence>
<dbReference type="Pfam" id="PF06722">
    <property type="entry name" value="EryCIII-like_C"/>
    <property type="match status" value="1"/>
</dbReference>
<keyword evidence="5" id="KW-1185">Reference proteome</keyword>
<dbReference type="AlphaFoldDB" id="A0A918LUB8"/>
<dbReference type="InterPro" id="IPR004276">
    <property type="entry name" value="GlycoTrans_28_N"/>
</dbReference>
<dbReference type="EMBL" id="BMQQ01000023">
    <property type="protein sequence ID" value="GGT50727.1"/>
    <property type="molecule type" value="Genomic_DNA"/>
</dbReference>
<dbReference type="Pfam" id="PF03033">
    <property type="entry name" value="Glyco_transf_28"/>
    <property type="match status" value="1"/>
</dbReference>
<keyword evidence="1 4" id="KW-0808">Transferase</keyword>
<dbReference type="GO" id="GO:0005975">
    <property type="term" value="P:carbohydrate metabolic process"/>
    <property type="evidence" value="ECO:0007669"/>
    <property type="project" value="InterPro"/>
</dbReference>
<comment type="caution">
    <text evidence="4">The sequence shown here is derived from an EMBL/GenBank/DDBJ whole genome shotgun (WGS) entry which is preliminary data.</text>
</comment>
<dbReference type="GO" id="GO:0008194">
    <property type="term" value="F:UDP-glycosyltransferase activity"/>
    <property type="evidence" value="ECO:0007669"/>
    <property type="project" value="InterPro"/>
</dbReference>
<dbReference type="Gene3D" id="3.40.50.2000">
    <property type="entry name" value="Glycogen Phosphorylase B"/>
    <property type="match status" value="2"/>
</dbReference>
<organism evidence="4 5">
    <name type="scientific">Streptomyces purpureus</name>
    <dbReference type="NCBI Taxonomy" id="1951"/>
    <lineage>
        <taxon>Bacteria</taxon>
        <taxon>Bacillati</taxon>
        <taxon>Actinomycetota</taxon>
        <taxon>Actinomycetes</taxon>
        <taxon>Kitasatosporales</taxon>
        <taxon>Streptomycetaceae</taxon>
        <taxon>Streptomyces</taxon>
    </lineage>
</organism>
<dbReference type="InterPro" id="IPR002213">
    <property type="entry name" value="UDP_glucos_trans"/>
</dbReference>
<dbReference type="GO" id="GO:0016758">
    <property type="term" value="F:hexosyltransferase activity"/>
    <property type="evidence" value="ECO:0007669"/>
    <property type="project" value="InterPro"/>
</dbReference>
<reference evidence="4" key="1">
    <citation type="journal article" date="2014" name="Int. J. Syst. Evol. Microbiol.">
        <title>Complete genome sequence of Corynebacterium casei LMG S-19264T (=DSM 44701T), isolated from a smear-ripened cheese.</title>
        <authorList>
            <consortium name="US DOE Joint Genome Institute (JGI-PGF)"/>
            <person name="Walter F."/>
            <person name="Albersmeier A."/>
            <person name="Kalinowski J."/>
            <person name="Ruckert C."/>
        </authorList>
    </citation>
    <scope>NUCLEOTIDE SEQUENCE</scope>
    <source>
        <strain evidence="4">JCM 3172</strain>
    </source>
</reference>
<dbReference type="InterPro" id="IPR010610">
    <property type="entry name" value="EryCIII-like_C"/>
</dbReference>
<dbReference type="FunFam" id="3.40.50.2000:FF:000009">
    <property type="entry name" value="Sterol 3-beta-glucosyltransferase UGT80A2"/>
    <property type="match status" value="1"/>
</dbReference>
<dbReference type="PANTHER" id="PTHR48050:SF13">
    <property type="entry name" value="STEROL 3-BETA-GLUCOSYLTRANSFERASE UGT80A2"/>
    <property type="match status" value="1"/>
</dbReference>
<dbReference type="InterPro" id="IPR050426">
    <property type="entry name" value="Glycosyltransferase_28"/>
</dbReference>
<reference evidence="4" key="2">
    <citation type="submission" date="2020-09" db="EMBL/GenBank/DDBJ databases">
        <authorList>
            <person name="Sun Q."/>
            <person name="Ohkuma M."/>
        </authorList>
    </citation>
    <scope>NUCLEOTIDE SEQUENCE</scope>
    <source>
        <strain evidence="4">JCM 3172</strain>
    </source>
</reference>
<feature type="domain" description="Glycosyltransferase family 28 N-terminal" evidence="2">
    <location>
        <begin position="1"/>
        <end position="59"/>
    </location>
</feature>
<feature type="domain" description="Erythromycin biosynthesis protein CIII-like C-terminal" evidence="3">
    <location>
        <begin position="294"/>
        <end position="400"/>
    </location>
</feature>
<sequence length="409" mass="43143">MTVGSRGDVAPFTGLAEGLVDAGHEVTVVTHGRFESLVSTTRAGFHPLPVDPQAELRSEWGSTLHRSGTGPGKLVRVVAMARALAGDMTEALLRAARSSDILLLSGSVAPLGYAIAEGLALPSIGLHLQPLHPTRQFAPPMTGGGSWGALANRAAGHGVNLALDQIYAPAAHALRRRLGLPPRTLQGQRRARERRRWPVLHGYSPHVAPRPRDWRPGLDATGYWWPPDTSTQLPSALRDFLAAGPAPVFIGTGSITVPDPSRFSGQIREALRTAGLRGVIQEGWAGLRVDGDDMITIGEVPHSLLFPHMAAVVHHAGAGTTAAGLRAGVPAVPVPIHFAAGFWAGRLVRLGVAPDAIPLRQLTSARLAAALTAATRDAGPRRRARAIAARLADEDGVRPVLEAVERAAR</sequence>
<evidence type="ECO:0000259" key="2">
    <source>
        <dbReference type="Pfam" id="PF03033"/>
    </source>
</evidence>
<dbReference type="PANTHER" id="PTHR48050">
    <property type="entry name" value="STEROL 3-BETA-GLUCOSYLTRANSFERASE"/>
    <property type="match status" value="1"/>
</dbReference>
<name>A0A918LUB8_9ACTN</name>
<evidence type="ECO:0000313" key="5">
    <source>
        <dbReference type="Proteomes" id="UP000619486"/>
    </source>
</evidence>
<proteinExistence type="predicted"/>
<dbReference type="RefSeq" id="WP_189203903.1">
    <property type="nucleotide sequence ID" value="NZ_BMQQ01000023.1"/>
</dbReference>
<gene>
    <name evidence="4" type="ORF">GCM10014713_50980</name>
</gene>
<accession>A0A918LUB8</accession>
<dbReference type="Proteomes" id="UP000619486">
    <property type="component" value="Unassembled WGS sequence"/>
</dbReference>
<dbReference type="CDD" id="cd03784">
    <property type="entry name" value="GT1_Gtf-like"/>
    <property type="match status" value="1"/>
</dbReference>
<protein>
    <submittedName>
        <fullName evidence="4">Glycosyl transferase</fullName>
    </submittedName>
</protein>
<evidence type="ECO:0000256" key="1">
    <source>
        <dbReference type="ARBA" id="ARBA00022679"/>
    </source>
</evidence>
<dbReference type="GO" id="GO:0033072">
    <property type="term" value="P:vancomycin biosynthetic process"/>
    <property type="evidence" value="ECO:0007669"/>
    <property type="project" value="UniProtKB-ARBA"/>
</dbReference>
<evidence type="ECO:0000259" key="3">
    <source>
        <dbReference type="Pfam" id="PF06722"/>
    </source>
</evidence>
<dbReference type="SUPFAM" id="SSF53756">
    <property type="entry name" value="UDP-Glycosyltransferase/glycogen phosphorylase"/>
    <property type="match status" value="1"/>
</dbReference>